<keyword evidence="2" id="KW-1185">Reference proteome</keyword>
<dbReference type="EMBL" id="CAJVCH010125806">
    <property type="protein sequence ID" value="CAG7725702.1"/>
    <property type="molecule type" value="Genomic_DNA"/>
</dbReference>
<protein>
    <submittedName>
        <fullName evidence="1">Uncharacterized protein</fullName>
    </submittedName>
</protein>
<evidence type="ECO:0000313" key="1">
    <source>
        <dbReference type="EMBL" id="CAG7725702.1"/>
    </source>
</evidence>
<gene>
    <name evidence="1" type="ORF">AFUS01_LOCUS14649</name>
</gene>
<dbReference type="Proteomes" id="UP000708208">
    <property type="component" value="Unassembled WGS sequence"/>
</dbReference>
<feature type="non-terminal residue" evidence="1">
    <location>
        <position position="1"/>
    </location>
</feature>
<accession>A0A8J2NTN5</accession>
<name>A0A8J2NTN5_9HEXA</name>
<proteinExistence type="predicted"/>
<dbReference type="AlphaFoldDB" id="A0A8J2NTN5"/>
<reference evidence="1" key="1">
    <citation type="submission" date="2021-06" db="EMBL/GenBank/DDBJ databases">
        <authorList>
            <person name="Hodson N. C."/>
            <person name="Mongue J. A."/>
            <person name="Jaron S. K."/>
        </authorList>
    </citation>
    <scope>NUCLEOTIDE SEQUENCE</scope>
</reference>
<organism evidence="1 2">
    <name type="scientific">Allacma fusca</name>
    <dbReference type="NCBI Taxonomy" id="39272"/>
    <lineage>
        <taxon>Eukaryota</taxon>
        <taxon>Metazoa</taxon>
        <taxon>Ecdysozoa</taxon>
        <taxon>Arthropoda</taxon>
        <taxon>Hexapoda</taxon>
        <taxon>Collembola</taxon>
        <taxon>Symphypleona</taxon>
        <taxon>Sminthuridae</taxon>
        <taxon>Allacma</taxon>
    </lineage>
</organism>
<sequence>VPVFINEPILARRGDDPFRDIDEPIDPIPVLTGVCGGDGGLDWAN</sequence>
<evidence type="ECO:0000313" key="2">
    <source>
        <dbReference type="Proteomes" id="UP000708208"/>
    </source>
</evidence>
<comment type="caution">
    <text evidence="1">The sequence shown here is derived from an EMBL/GenBank/DDBJ whole genome shotgun (WGS) entry which is preliminary data.</text>
</comment>